<accession>A0A6V8NNZ6</accession>
<dbReference type="NCBIfam" id="NF047752">
    <property type="entry name" value="MntA_antitoxin"/>
    <property type="match status" value="1"/>
</dbReference>
<dbReference type="Pfam" id="PF18765">
    <property type="entry name" value="Polbeta"/>
    <property type="match status" value="1"/>
</dbReference>
<name>A0A6V8NNZ6_9ACTN</name>
<sequence length="139" mass="16217">MGTILDLLKDYLEGRKDVAFAFLFGSAARGKLRKEGDIDIAVYFWPEKDIEWEAFDRRYKGESSIALDLEGLLKKEVDLVVLNRARAVLADEIVRKGKPIIIKDRGIFMNFLCIVSDEAEYVRNWFETYYRERRIASSR</sequence>
<dbReference type="EMBL" id="BLRV01000014">
    <property type="protein sequence ID" value="GFP21040.1"/>
    <property type="molecule type" value="Genomic_DNA"/>
</dbReference>
<dbReference type="AlphaFoldDB" id="A0A6V8NNZ6"/>
<dbReference type="Gene3D" id="3.30.460.10">
    <property type="entry name" value="Beta Polymerase, domain 2"/>
    <property type="match status" value="1"/>
</dbReference>
<dbReference type="InterPro" id="IPR043519">
    <property type="entry name" value="NT_sf"/>
</dbReference>
<dbReference type="SUPFAM" id="SSF81301">
    <property type="entry name" value="Nucleotidyltransferase"/>
    <property type="match status" value="1"/>
</dbReference>
<proteinExistence type="predicted"/>
<gene>
    <name evidence="2" type="ORF">HKBW3S06_00266</name>
</gene>
<protein>
    <recommendedName>
        <fullName evidence="1">Polymerase beta nucleotidyltransferase domain-containing protein</fullName>
    </recommendedName>
</protein>
<organism evidence="2 3">
    <name type="scientific">Candidatus Hakubella thermalkaliphila</name>
    <dbReference type="NCBI Taxonomy" id="2754717"/>
    <lineage>
        <taxon>Bacteria</taxon>
        <taxon>Bacillati</taxon>
        <taxon>Actinomycetota</taxon>
        <taxon>Actinomycetota incertae sedis</taxon>
        <taxon>Candidatus Hakubellales</taxon>
        <taxon>Candidatus Hakubellaceae</taxon>
        <taxon>Candidatus Hakubella</taxon>
    </lineage>
</organism>
<evidence type="ECO:0000313" key="2">
    <source>
        <dbReference type="EMBL" id="GFP21040.1"/>
    </source>
</evidence>
<dbReference type="PANTHER" id="PTHR43852:SF3">
    <property type="entry name" value="NUCLEOTIDYLTRANSFERASE"/>
    <property type="match status" value="1"/>
</dbReference>
<dbReference type="CDD" id="cd05403">
    <property type="entry name" value="NT_KNTase_like"/>
    <property type="match status" value="1"/>
</dbReference>
<dbReference type="RefSeq" id="WP_176226182.1">
    <property type="nucleotide sequence ID" value="NZ_BLRV01000014.1"/>
</dbReference>
<feature type="domain" description="Polymerase beta nucleotidyltransferase" evidence="1">
    <location>
        <begin position="8"/>
        <end position="105"/>
    </location>
</feature>
<dbReference type="PANTHER" id="PTHR43852">
    <property type="entry name" value="NUCLEOTIDYLTRANSFERASE"/>
    <property type="match status" value="1"/>
</dbReference>
<reference evidence="2 3" key="1">
    <citation type="journal article" date="2020" name="Front. Microbiol.">
        <title>Single-cell genomics of novel Actinobacteria with the Wood-Ljungdahl pathway discovered in a serpentinizing system.</title>
        <authorList>
            <person name="Merino N."/>
            <person name="Kawai M."/>
            <person name="Boyd E.S."/>
            <person name="Colman D.R."/>
            <person name="McGlynn S.E."/>
            <person name="Nealson K.H."/>
            <person name="Kurokawa K."/>
            <person name="Hongoh Y."/>
        </authorList>
    </citation>
    <scope>NUCLEOTIDE SEQUENCE [LARGE SCALE GENOMIC DNA]</scope>
    <source>
        <strain evidence="2 3">S06</strain>
    </source>
</reference>
<dbReference type="Proteomes" id="UP000580051">
    <property type="component" value="Unassembled WGS sequence"/>
</dbReference>
<evidence type="ECO:0000313" key="3">
    <source>
        <dbReference type="Proteomes" id="UP000580051"/>
    </source>
</evidence>
<dbReference type="InterPro" id="IPR052930">
    <property type="entry name" value="TA_antitoxin_MntA"/>
</dbReference>
<comment type="caution">
    <text evidence="2">The sequence shown here is derived from an EMBL/GenBank/DDBJ whole genome shotgun (WGS) entry which is preliminary data.</text>
</comment>
<evidence type="ECO:0000259" key="1">
    <source>
        <dbReference type="Pfam" id="PF18765"/>
    </source>
</evidence>
<dbReference type="InterPro" id="IPR041633">
    <property type="entry name" value="Polbeta"/>
</dbReference>